<name>A0AAW9S4N7_9BACT</name>
<dbReference type="NCBIfam" id="NF041635">
    <property type="entry name" value="STM3941_fam"/>
    <property type="match status" value="1"/>
</dbReference>
<dbReference type="RefSeq" id="WP_346820823.1">
    <property type="nucleotide sequence ID" value="NZ_JBDKWZ010000004.1"/>
</dbReference>
<keyword evidence="1" id="KW-1133">Transmembrane helix</keyword>
<keyword evidence="1" id="KW-0472">Membrane</keyword>
<organism evidence="2 3">
    <name type="scientific">Rapidithrix thailandica</name>
    <dbReference type="NCBI Taxonomy" id="413964"/>
    <lineage>
        <taxon>Bacteria</taxon>
        <taxon>Pseudomonadati</taxon>
        <taxon>Bacteroidota</taxon>
        <taxon>Cytophagia</taxon>
        <taxon>Cytophagales</taxon>
        <taxon>Flammeovirgaceae</taxon>
        <taxon>Rapidithrix</taxon>
    </lineage>
</organism>
<dbReference type="Proteomes" id="UP001403385">
    <property type="component" value="Unassembled WGS sequence"/>
</dbReference>
<evidence type="ECO:0000313" key="3">
    <source>
        <dbReference type="Proteomes" id="UP001403385"/>
    </source>
</evidence>
<feature type="transmembrane region" description="Helical" evidence="1">
    <location>
        <begin position="39"/>
        <end position="60"/>
    </location>
</feature>
<accession>A0AAW9S4N7</accession>
<dbReference type="AlphaFoldDB" id="A0AAW9S4N7"/>
<evidence type="ECO:0000313" key="2">
    <source>
        <dbReference type="EMBL" id="MEN7548041.1"/>
    </source>
</evidence>
<evidence type="ECO:0000256" key="1">
    <source>
        <dbReference type="SAM" id="Phobius"/>
    </source>
</evidence>
<dbReference type="EMBL" id="JBDKWZ010000004">
    <property type="protein sequence ID" value="MEN7548041.1"/>
    <property type="molecule type" value="Genomic_DNA"/>
</dbReference>
<proteinExistence type="predicted"/>
<dbReference type="InterPro" id="IPR048136">
    <property type="entry name" value="STM3941-like"/>
</dbReference>
<feature type="transmembrane region" description="Helical" evidence="1">
    <location>
        <begin position="16"/>
        <end position="33"/>
    </location>
</feature>
<keyword evidence="3" id="KW-1185">Reference proteome</keyword>
<sequence length="181" mass="20529">MNEINLYKSTGKAGKAILFSFLFLIAGVWLLNSGSSLKWVGWGNLIVFGPSILINLFHLFDRRAQIVINEQGIFVRAMKQETLPWKYIKGTLPNPDYKNRALLLLTDTSYTPPLDKWYNNIKVTESWGGQTLSIPIEKIKVDEDNLKELIASMVEVNQTGKGNRQGIISQYNNTGRKKTHT</sequence>
<reference evidence="2 3" key="1">
    <citation type="submission" date="2024-04" db="EMBL/GenBank/DDBJ databases">
        <title>Novel genus in family Flammeovirgaceae.</title>
        <authorList>
            <person name="Nguyen T.H."/>
            <person name="Vuong T.Q."/>
            <person name="Le H."/>
            <person name="Kim S.-G."/>
        </authorList>
    </citation>
    <scope>NUCLEOTIDE SEQUENCE [LARGE SCALE GENOMIC DNA]</scope>
    <source>
        <strain evidence="2 3">JCM 23209</strain>
    </source>
</reference>
<gene>
    <name evidence="2" type="ORF">AAG747_08975</name>
</gene>
<keyword evidence="1" id="KW-0812">Transmembrane</keyword>
<comment type="caution">
    <text evidence="2">The sequence shown here is derived from an EMBL/GenBank/DDBJ whole genome shotgun (WGS) entry which is preliminary data.</text>
</comment>
<protein>
    <submittedName>
        <fullName evidence="2">STM3941 family protein</fullName>
    </submittedName>
</protein>